<evidence type="ECO:0000313" key="9">
    <source>
        <dbReference type="Proteomes" id="UP000284777"/>
    </source>
</evidence>
<dbReference type="Pfam" id="PF00589">
    <property type="entry name" value="Phage_integrase"/>
    <property type="match status" value="1"/>
</dbReference>
<dbReference type="InterPro" id="IPR050090">
    <property type="entry name" value="Tyrosine_recombinase_XerCD"/>
</dbReference>
<dbReference type="InterPro" id="IPR011010">
    <property type="entry name" value="DNA_brk_join_enz"/>
</dbReference>
<sequence length="338" mass="38916">MKPTDFSKYLSDYLSKYLPGERGMSHNSILAYRDTFILLIRYYKDAKHISVNKLTMDKLTRKDIVAFLDWLQNENKCSDSTRNARLAALRSFFSYVGYEDPTFLNEGLKIHTIPLKKTGRKSINYLTVDGIRLLLKQPNLLTKSGRRDMALLSLMYDTGARVQEIADLTVECLRLTKPYTIRMMGKGQKVRIVPLIEQQVLHLQRYMADECLFDSKKAKMPLFSSGCGRKLTRSGISYILNKYVSKARVESATLIPEKVSCHSLRHSRAMHLLQADVPLIYIRDLLGHESVVTTEIYARVDSKRKREVITNAFVPTSEEPNEPVWLKDTNLLDWLKSL</sequence>
<accession>A0A413E560</accession>
<keyword evidence="2" id="KW-0229">DNA integration</keyword>
<evidence type="ECO:0000259" key="7">
    <source>
        <dbReference type="PROSITE" id="PS51900"/>
    </source>
</evidence>
<proteinExistence type="predicted"/>
<dbReference type="EMBL" id="QSBD01000003">
    <property type="protein sequence ID" value="RGW99895.1"/>
    <property type="molecule type" value="Genomic_DNA"/>
</dbReference>
<dbReference type="InterPro" id="IPR044068">
    <property type="entry name" value="CB"/>
</dbReference>
<dbReference type="PROSITE" id="PS51898">
    <property type="entry name" value="TYR_RECOMBINASE"/>
    <property type="match status" value="1"/>
</dbReference>
<dbReference type="Gene3D" id="1.10.443.10">
    <property type="entry name" value="Intergrase catalytic core"/>
    <property type="match status" value="1"/>
</dbReference>
<dbReference type="InterPro" id="IPR013762">
    <property type="entry name" value="Integrase-like_cat_sf"/>
</dbReference>
<keyword evidence="3 5" id="KW-0238">DNA-binding</keyword>
<keyword evidence="4" id="KW-0233">DNA recombination</keyword>
<feature type="domain" description="Tyr recombinase" evidence="6">
    <location>
        <begin position="121"/>
        <end position="310"/>
    </location>
</feature>
<gene>
    <name evidence="8" type="ORF">DWV41_03570</name>
</gene>
<dbReference type="InterPro" id="IPR004107">
    <property type="entry name" value="Integrase_SAM-like_N"/>
</dbReference>
<evidence type="ECO:0000256" key="1">
    <source>
        <dbReference type="ARBA" id="ARBA00022829"/>
    </source>
</evidence>
<evidence type="ECO:0000259" key="6">
    <source>
        <dbReference type="PROSITE" id="PS51898"/>
    </source>
</evidence>
<feature type="domain" description="Core-binding (CB)" evidence="7">
    <location>
        <begin position="1"/>
        <end position="97"/>
    </location>
</feature>
<keyword evidence="1" id="KW-0159">Chromosome partition</keyword>
<dbReference type="GO" id="GO:0003677">
    <property type="term" value="F:DNA binding"/>
    <property type="evidence" value="ECO:0007669"/>
    <property type="project" value="UniProtKB-UniRule"/>
</dbReference>
<comment type="caution">
    <text evidence="8">The sequence shown here is derived from an EMBL/GenBank/DDBJ whole genome shotgun (WGS) entry which is preliminary data.</text>
</comment>
<dbReference type="PANTHER" id="PTHR30349">
    <property type="entry name" value="PHAGE INTEGRASE-RELATED"/>
    <property type="match status" value="1"/>
</dbReference>
<name>A0A413E560_BACSE</name>
<dbReference type="Gene3D" id="1.10.150.130">
    <property type="match status" value="1"/>
</dbReference>
<evidence type="ECO:0000256" key="3">
    <source>
        <dbReference type="ARBA" id="ARBA00023125"/>
    </source>
</evidence>
<dbReference type="PANTHER" id="PTHR30349:SF81">
    <property type="entry name" value="TYROSINE RECOMBINASE XERC"/>
    <property type="match status" value="1"/>
</dbReference>
<evidence type="ECO:0000313" key="8">
    <source>
        <dbReference type="EMBL" id="RGW99895.1"/>
    </source>
</evidence>
<dbReference type="InterPro" id="IPR010998">
    <property type="entry name" value="Integrase_recombinase_N"/>
</dbReference>
<dbReference type="Pfam" id="PF02899">
    <property type="entry name" value="Phage_int_SAM_1"/>
    <property type="match status" value="1"/>
</dbReference>
<dbReference type="InterPro" id="IPR002104">
    <property type="entry name" value="Integrase_catalytic"/>
</dbReference>
<dbReference type="PROSITE" id="PS51900">
    <property type="entry name" value="CB"/>
    <property type="match status" value="1"/>
</dbReference>
<dbReference type="SUPFAM" id="SSF56349">
    <property type="entry name" value="DNA breaking-rejoining enzymes"/>
    <property type="match status" value="1"/>
</dbReference>
<evidence type="ECO:0000256" key="5">
    <source>
        <dbReference type="PROSITE-ProRule" id="PRU01248"/>
    </source>
</evidence>
<dbReference type="GO" id="GO:0006310">
    <property type="term" value="P:DNA recombination"/>
    <property type="evidence" value="ECO:0007669"/>
    <property type="project" value="UniProtKB-KW"/>
</dbReference>
<evidence type="ECO:0000256" key="2">
    <source>
        <dbReference type="ARBA" id="ARBA00022908"/>
    </source>
</evidence>
<dbReference type="GO" id="GO:0015074">
    <property type="term" value="P:DNA integration"/>
    <property type="evidence" value="ECO:0007669"/>
    <property type="project" value="UniProtKB-KW"/>
</dbReference>
<dbReference type="RefSeq" id="WP_117901794.1">
    <property type="nucleotide sequence ID" value="NZ_QSBD01000003.1"/>
</dbReference>
<protein>
    <submittedName>
        <fullName evidence="8">Integrase</fullName>
    </submittedName>
</protein>
<dbReference type="GO" id="GO:0007059">
    <property type="term" value="P:chromosome segregation"/>
    <property type="evidence" value="ECO:0007669"/>
    <property type="project" value="UniProtKB-KW"/>
</dbReference>
<dbReference type="Proteomes" id="UP000284777">
    <property type="component" value="Unassembled WGS sequence"/>
</dbReference>
<reference evidence="8 9" key="1">
    <citation type="submission" date="2018-08" db="EMBL/GenBank/DDBJ databases">
        <title>A genome reference for cultivated species of the human gut microbiota.</title>
        <authorList>
            <person name="Zou Y."/>
            <person name="Xue W."/>
            <person name="Luo G."/>
        </authorList>
    </citation>
    <scope>NUCLEOTIDE SEQUENCE [LARGE SCALE GENOMIC DNA]</scope>
    <source>
        <strain evidence="8 9">AF05-4</strain>
    </source>
</reference>
<evidence type="ECO:0000256" key="4">
    <source>
        <dbReference type="ARBA" id="ARBA00023172"/>
    </source>
</evidence>
<organism evidence="8 9">
    <name type="scientific">Bacteroides stercoris</name>
    <dbReference type="NCBI Taxonomy" id="46506"/>
    <lineage>
        <taxon>Bacteria</taxon>
        <taxon>Pseudomonadati</taxon>
        <taxon>Bacteroidota</taxon>
        <taxon>Bacteroidia</taxon>
        <taxon>Bacteroidales</taxon>
        <taxon>Bacteroidaceae</taxon>
        <taxon>Bacteroides</taxon>
    </lineage>
</organism>
<dbReference type="AlphaFoldDB" id="A0A413E560"/>